<protein>
    <submittedName>
        <fullName evidence="1">Uncharacterized protein</fullName>
    </submittedName>
</protein>
<evidence type="ECO:0000313" key="1">
    <source>
        <dbReference type="EMBL" id="MBC5684755.1"/>
    </source>
</evidence>
<reference evidence="1 2" key="1">
    <citation type="submission" date="2020-08" db="EMBL/GenBank/DDBJ databases">
        <title>Genome public.</title>
        <authorList>
            <person name="Liu C."/>
            <person name="Sun Q."/>
        </authorList>
    </citation>
    <scope>NUCLEOTIDE SEQUENCE [LARGE SCALE GENOMIC DNA]</scope>
    <source>
        <strain evidence="1 2">NSJ-13</strain>
    </source>
</reference>
<dbReference type="EMBL" id="JACOPE010000001">
    <property type="protein sequence ID" value="MBC5684755.1"/>
    <property type="molecule type" value="Genomic_DNA"/>
</dbReference>
<dbReference type="Proteomes" id="UP000631576">
    <property type="component" value="Unassembled WGS sequence"/>
</dbReference>
<evidence type="ECO:0000313" key="2">
    <source>
        <dbReference type="Proteomes" id="UP000631576"/>
    </source>
</evidence>
<proteinExistence type="predicted"/>
<name>A0ABR7GBE6_9FIRM</name>
<dbReference type="RefSeq" id="WP_022075502.1">
    <property type="nucleotide sequence ID" value="NZ_JACOPE010000001.1"/>
</dbReference>
<comment type="caution">
    <text evidence="1">The sequence shown here is derived from an EMBL/GenBank/DDBJ whole genome shotgun (WGS) entry which is preliminary data.</text>
</comment>
<gene>
    <name evidence="1" type="ORF">H8S40_14635</name>
</gene>
<sequence length="83" mass="9562">MDLSNGTVYTELYTELEGYERNGVCLLMEGSHVSPMQVVRELMAREEGSYMRDYEMNADGYIESLSFINVTKKNETENEHKPS</sequence>
<accession>A0ABR7GBE6</accession>
<organism evidence="1 2">
    <name type="scientific">Ruminococcus hominis</name>
    <dbReference type="NCBI Taxonomy" id="2763065"/>
    <lineage>
        <taxon>Bacteria</taxon>
        <taxon>Bacillati</taxon>
        <taxon>Bacillota</taxon>
        <taxon>Clostridia</taxon>
        <taxon>Eubacteriales</taxon>
        <taxon>Oscillospiraceae</taxon>
        <taxon>Ruminococcus</taxon>
    </lineage>
</organism>
<keyword evidence="2" id="KW-1185">Reference proteome</keyword>